<dbReference type="Proteomes" id="UP000814128">
    <property type="component" value="Unassembled WGS sequence"/>
</dbReference>
<dbReference type="EMBL" id="MU273561">
    <property type="protein sequence ID" value="KAI0031968.1"/>
    <property type="molecule type" value="Genomic_DNA"/>
</dbReference>
<proteinExistence type="predicted"/>
<comment type="caution">
    <text evidence="1">The sequence shown here is derived from an EMBL/GenBank/DDBJ whole genome shotgun (WGS) entry which is preliminary data.</text>
</comment>
<sequence>MGFLSLRVGLFFALLGGVRTCDEHDHLLWDDYSHFQEHFQGHRRAFPSTNLPVPTRPLEWGDVNIIHTTDSHGWLLGHQKSSFPEPNYSGDFGDFASFVAHMKEIASEKDVDLLLIDTGDLHDGTGLSDGFPPGGIDAHDSNQFFAQLPYDVLAIGNHELYIYNVTLDMHTNFAPKFPGRYLSSNANITVPDGNGNNVSVPVGSRYAKFTTAKGRNVTALGVMFHFTGNDEGTTVQAPAAMVKETWFSEAIADEPDFFLLIGHMPVRNGDWPTVFNAVRAVHPTTPILLLGGHTHIRDCVQLDGRMMALESGRYMETVGWMSVNLTQTSDTDNLTFSRRYLDPNRVTFEYHTRTRNSTFDTSVGQEITQGLDALSVSYDLGFQYGIAPQDYFLTAAPYPSNSSALTLLSQEVLPVALAVNNSRANIPAFMFVQSGGLRFDIYKGPFDKNDQFTVSPFTNAFVFIPNVTINLGQQVLDGLNGVTPSKREFVEEMEETEYARGDVAKRYREWLKRMAEYDAVQKRDTENLTLGYVTHDSCPGVGDDIPHTAIQSYTSVPNYLASPLPPGVDPDSPIVDLVFTDFVQGNVLQALNSAQSNRTFTTADVGSYSDCKLNCVLGVFAQQSWN</sequence>
<evidence type="ECO:0000313" key="2">
    <source>
        <dbReference type="Proteomes" id="UP000814128"/>
    </source>
</evidence>
<gene>
    <name evidence="1" type="ORF">K488DRAFT_50903</name>
</gene>
<reference evidence="1" key="1">
    <citation type="submission" date="2021-02" db="EMBL/GenBank/DDBJ databases">
        <authorList>
            <consortium name="DOE Joint Genome Institute"/>
            <person name="Ahrendt S."/>
            <person name="Looney B.P."/>
            <person name="Miyauchi S."/>
            <person name="Morin E."/>
            <person name="Drula E."/>
            <person name="Courty P.E."/>
            <person name="Chicoki N."/>
            <person name="Fauchery L."/>
            <person name="Kohler A."/>
            <person name="Kuo A."/>
            <person name="Labutti K."/>
            <person name="Pangilinan J."/>
            <person name="Lipzen A."/>
            <person name="Riley R."/>
            <person name="Andreopoulos W."/>
            <person name="He G."/>
            <person name="Johnson J."/>
            <person name="Barry K.W."/>
            <person name="Grigoriev I.V."/>
            <person name="Nagy L."/>
            <person name="Hibbett D."/>
            <person name="Henrissat B."/>
            <person name="Matheny P.B."/>
            <person name="Labbe J."/>
            <person name="Martin F."/>
        </authorList>
    </citation>
    <scope>NUCLEOTIDE SEQUENCE</scope>
    <source>
        <strain evidence="1">EC-137</strain>
    </source>
</reference>
<reference evidence="1" key="2">
    <citation type="journal article" date="2022" name="New Phytol.">
        <title>Evolutionary transition to the ectomycorrhizal habit in the genomes of a hyperdiverse lineage of mushroom-forming fungi.</title>
        <authorList>
            <person name="Looney B."/>
            <person name="Miyauchi S."/>
            <person name="Morin E."/>
            <person name="Drula E."/>
            <person name="Courty P.E."/>
            <person name="Kohler A."/>
            <person name="Kuo A."/>
            <person name="LaButti K."/>
            <person name="Pangilinan J."/>
            <person name="Lipzen A."/>
            <person name="Riley R."/>
            <person name="Andreopoulos W."/>
            <person name="He G."/>
            <person name="Johnson J."/>
            <person name="Nolan M."/>
            <person name="Tritt A."/>
            <person name="Barry K.W."/>
            <person name="Grigoriev I.V."/>
            <person name="Nagy L.G."/>
            <person name="Hibbett D."/>
            <person name="Henrissat B."/>
            <person name="Matheny P.B."/>
            <person name="Labbe J."/>
            <person name="Martin F.M."/>
        </authorList>
    </citation>
    <scope>NUCLEOTIDE SEQUENCE</scope>
    <source>
        <strain evidence="1">EC-137</strain>
    </source>
</reference>
<organism evidence="1 2">
    <name type="scientific">Vararia minispora EC-137</name>
    <dbReference type="NCBI Taxonomy" id="1314806"/>
    <lineage>
        <taxon>Eukaryota</taxon>
        <taxon>Fungi</taxon>
        <taxon>Dikarya</taxon>
        <taxon>Basidiomycota</taxon>
        <taxon>Agaricomycotina</taxon>
        <taxon>Agaricomycetes</taxon>
        <taxon>Russulales</taxon>
        <taxon>Lachnocladiaceae</taxon>
        <taxon>Vararia</taxon>
    </lineage>
</organism>
<name>A0ACB8QK47_9AGAM</name>
<evidence type="ECO:0000313" key="1">
    <source>
        <dbReference type="EMBL" id="KAI0031968.1"/>
    </source>
</evidence>
<keyword evidence="2" id="KW-1185">Reference proteome</keyword>
<accession>A0ACB8QK47</accession>
<protein>
    <submittedName>
        <fullName evidence="1">Metallo-dependent phosphatase-like protein</fullName>
    </submittedName>
</protein>